<reference evidence="7" key="1">
    <citation type="journal article" date="2019" name="Int. J. Syst. Evol. Microbiol.">
        <title>The Global Catalogue of Microorganisms (GCM) 10K type strain sequencing project: providing services to taxonomists for standard genome sequencing and annotation.</title>
        <authorList>
            <consortium name="The Broad Institute Genomics Platform"/>
            <consortium name="The Broad Institute Genome Sequencing Center for Infectious Disease"/>
            <person name="Wu L."/>
            <person name="Ma J."/>
        </authorList>
    </citation>
    <scope>NUCLEOTIDE SEQUENCE [LARGE SCALE GENOMIC DNA]</scope>
    <source>
        <strain evidence="7">CGMCC 4.7319</strain>
    </source>
</reference>
<dbReference type="EMBL" id="BMNC01000004">
    <property type="protein sequence ID" value="GGM93135.1"/>
    <property type="molecule type" value="Genomic_DNA"/>
</dbReference>
<name>A0ABQ2HVV9_9PSEU</name>
<accession>A0ABQ2HVV9</accession>
<dbReference type="RefSeq" id="WP_189155637.1">
    <property type="nucleotide sequence ID" value="NZ_BMNC01000004.1"/>
</dbReference>
<keyword evidence="7" id="KW-1185">Reference proteome</keyword>
<dbReference type="Gene3D" id="1.10.357.10">
    <property type="entry name" value="Tetracycline Repressor, domain 2"/>
    <property type="match status" value="1"/>
</dbReference>
<dbReference type="Gene3D" id="1.10.10.60">
    <property type="entry name" value="Homeodomain-like"/>
    <property type="match status" value="1"/>
</dbReference>
<gene>
    <name evidence="6" type="ORF">GCM10011609_33310</name>
</gene>
<keyword evidence="1" id="KW-0805">Transcription regulation</keyword>
<evidence type="ECO:0000313" key="7">
    <source>
        <dbReference type="Proteomes" id="UP000597656"/>
    </source>
</evidence>
<comment type="caution">
    <text evidence="6">The sequence shown here is derived from an EMBL/GenBank/DDBJ whole genome shotgun (WGS) entry which is preliminary data.</text>
</comment>
<evidence type="ECO:0000256" key="2">
    <source>
        <dbReference type="ARBA" id="ARBA00023125"/>
    </source>
</evidence>
<dbReference type="InterPro" id="IPR009057">
    <property type="entry name" value="Homeodomain-like_sf"/>
</dbReference>
<dbReference type="InterPro" id="IPR001647">
    <property type="entry name" value="HTH_TetR"/>
</dbReference>
<evidence type="ECO:0000256" key="1">
    <source>
        <dbReference type="ARBA" id="ARBA00023015"/>
    </source>
</evidence>
<evidence type="ECO:0000256" key="3">
    <source>
        <dbReference type="ARBA" id="ARBA00023163"/>
    </source>
</evidence>
<evidence type="ECO:0000313" key="6">
    <source>
        <dbReference type="EMBL" id="GGM93135.1"/>
    </source>
</evidence>
<dbReference type="Proteomes" id="UP000597656">
    <property type="component" value="Unassembled WGS sequence"/>
</dbReference>
<feature type="domain" description="HTH tetR-type" evidence="5">
    <location>
        <begin position="21"/>
        <end position="81"/>
    </location>
</feature>
<dbReference type="PANTHER" id="PTHR30055">
    <property type="entry name" value="HTH-TYPE TRANSCRIPTIONAL REGULATOR RUTR"/>
    <property type="match status" value="1"/>
</dbReference>
<dbReference type="SUPFAM" id="SSF46689">
    <property type="entry name" value="Homeodomain-like"/>
    <property type="match status" value="1"/>
</dbReference>
<organism evidence="6 7">
    <name type="scientific">Lentzea pudingi</name>
    <dbReference type="NCBI Taxonomy" id="1789439"/>
    <lineage>
        <taxon>Bacteria</taxon>
        <taxon>Bacillati</taxon>
        <taxon>Actinomycetota</taxon>
        <taxon>Actinomycetes</taxon>
        <taxon>Pseudonocardiales</taxon>
        <taxon>Pseudonocardiaceae</taxon>
        <taxon>Lentzea</taxon>
    </lineage>
</organism>
<protein>
    <recommendedName>
        <fullName evidence="5">HTH tetR-type domain-containing protein</fullName>
    </recommendedName>
</protein>
<proteinExistence type="predicted"/>
<dbReference type="Pfam" id="PF17754">
    <property type="entry name" value="TetR_C_14"/>
    <property type="match status" value="1"/>
</dbReference>
<keyword evidence="3" id="KW-0804">Transcription</keyword>
<dbReference type="InterPro" id="IPR041347">
    <property type="entry name" value="MftR_C"/>
</dbReference>
<feature type="DNA-binding region" description="H-T-H motif" evidence="4">
    <location>
        <begin position="44"/>
        <end position="63"/>
    </location>
</feature>
<dbReference type="Pfam" id="PF00440">
    <property type="entry name" value="TetR_N"/>
    <property type="match status" value="1"/>
</dbReference>
<keyword evidence="2 4" id="KW-0238">DNA-binding</keyword>
<dbReference type="PROSITE" id="PS50977">
    <property type="entry name" value="HTH_TETR_2"/>
    <property type="match status" value="1"/>
</dbReference>
<evidence type="ECO:0000256" key="4">
    <source>
        <dbReference type="PROSITE-ProRule" id="PRU00335"/>
    </source>
</evidence>
<dbReference type="PANTHER" id="PTHR30055:SF238">
    <property type="entry name" value="MYCOFACTOCIN BIOSYNTHESIS TRANSCRIPTIONAL REGULATOR MFTR-RELATED"/>
    <property type="match status" value="1"/>
</dbReference>
<evidence type="ECO:0000259" key="5">
    <source>
        <dbReference type="PROSITE" id="PS50977"/>
    </source>
</evidence>
<sequence length="229" mass="25558">MATDSAPSSVLRPTLRERKKQRTREALIDTALRLFTQRDFDGVTLDELCDRVEVSKRTFFRTFASKEEVAMAPYEDMWRAFINELESRPVAAECSILQVLQEAVLAAMRTMDTGEWAHRLLSCTRLAGRTPAIEAHCRYFCGVTVRAALDVLHRRFGLDPHDLRPRLALDILVAAFHRALETWADRPQDPTAEHLATDTLAAFAAIPGSLTLTGAAPADRAPQSRVGTL</sequence>
<dbReference type="InterPro" id="IPR050109">
    <property type="entry name" value="HTH-type_TetR-like_transc_reg"/>
</dbReference>